<sequence>MEMLLSAEISFFEPNRDRKETDPSESLLSKSDIGRIVILVMRPVPECEFDISSAGTKDPVRMN</sequence>
<protein>
    <submittedName>
        <fullName evidence="1">Uncharacterized protein</fullName>
    </submittedName>
</protein>
<organism evidence="1">
    <name type="scientific">bioreactor metagenome</name>
    <dbReference type="NCBI Taxonomy" id="1076179"/>
    <lineage>
        <taxon>unclassified sequences</taxon>
        <taxon>metagenomes</taxon>
        <taxon>ecological metagenomes</taxon>
    </lineage>
</organism>
<name>A0A645EAW7_9ZZZZ</name>
<gene>
    <name evidence="1" type="ORF">SDC9_145669</name>
</gene>
<accession>A0A645EAW7</accession>
<dbReference type="AlphaFoldDB" id="A0A645EAW7"/>
<reference evidence="1" key="1">
    <citation type="submission" date="2019-08" db="EMBL/GenBank/DDBJ databases">
        <authorList>
            <person name="Kucharzyk K."/>
            <person name="Murdoch R.W."/>
            <person name="Higgins S."/>
            <person name="Loffler F."/>
        </authorList>
    </citation>
    <scope>NUCLEOTIDE SEQUENCE</scope>
</reference>
<dbReference type="EMBL" id="VSSQ01044646">
    <property type="protein sequence ID" value="MPM98481.1"/>
    <property type="molecule type" value="Genomic_DNA"/>
</dbReference>
<comment type="caution">
    <text evidence="1">The sequence shown here is derived from an EMBL/GenBank/DDBJ whole genome shotgun (WGS) entry which is preliminary data.</text>
</comment>
<evidence type="ECO:0000313" key="1">
    <source>
        <dbReference type="EMBL" id="MPM98481.1"/>
    </source>
</evidence>
<proteinExistence type="predicted"/>